<feature type="compositionally biased region" description="Basic residues" evidence="1">
    <location>
        <begin position="45"/>
        <end position="55"/>
    </location>
</feature>
<keyword evidence="3" id="KW-1185">Reference proteome</keyword>
<reference evidence="2" key="1">
    <citation type="journal article" date="2022" name="bioRxiv">
        <title>Sequencing and chromosome-scale assembly of the giantPleurodeles waltlgenome.</title>
        <authorList>
            <person name="Brown T."/>
            <person name="Elewa A."/>
            <person name="Iarovenko S."/>
            <person name="Subramanian E."/>
            <person name="Araus A.J."/>
            <person name="Petzold A."/>
            <person name="Susuki M."/>
            <person name="Suzuki K.-i.T."/>
            <person name="Hayashi T."/>
            <person name="Toyoda A."/>
            <person name="Oliveira C."/>
            <person name="Osipova E."/>
            <person name="Leigh N.D."/>
            <person name="Simon A."/>
            <person name="Yun M.H."/>
        </authorList>
    </citation>
    <scope>NUCLEOTIDE SEQUENCE</scope>
    <source>
        <strain evidence="2">20211129_DDA</strain>
        <tissue evidence="2">Liver</tissue>
    </source>
</reference>
<evidence type="ECO:0000313" key="2">
    <source>
        <dbReference type="EMBL" id="KAJ1134775.1"/>
    </source>
</evidence>
<comment type="caution">
    <text evidence="2">The sequence shown here is derived from an EMBL/GenBank/DDBJ whole genome shotgun (WGS) entry which is preliminary data.</text>
</comment>
<name>A0AAV7Q3N0_PLEWA</name>
<proteinExistence type="predicted"/>
<organism evidence="2 3">
    <name type="scientific">Pleurodeles waltl</name>
    <name type="common">Iberian ribbed newt</name>
    <dbReference type="NCBI Taxonomy" id="8319"/>
    <lineage>
        <taxon>Eukaryota</taxon>
        <taxon>Metazoa</taxon>
        <taxon>Chordata</taxon>
        <taxon>Craniata</taxon>
        <taxon>Vertebrata</taxon>
        <taxon>Euteleostomi</taxon>
        <taxon>Amphibia</taxon>
        <taxon>Batrachia</taxon>
        <taxon>Caudata</taxon>
        <taxon>Salamandroidea</taxon>
        <taxon>Salamandridae</taxon>
        <taxon>Pleurodelinae</taxon>
        <taxon>Pleurodeles</taxon>
    </lineage>
</organism>
<feature type="region of interest" description="Disordered" evidence="1">
    <location>
        <begin position="43"/>
        <end position="150"/>
    </location>
</feature>
<evidence type="ECO:0000313" key="3">
    <source>
        <dbReference type="Proteomes" id="UP001066276"/>
    </source>
</evidence>
<dbReference type="AlphaFoldDB" id="A0AAV7Q3N0"/>
<protein>
    <submittedName>
        <fullName evidence="2">Uncharacterized protein</fullName>
    </submittedName>
</protein>
<dbReference type="EMBL" id="JANPWB010000010">
    <property type="protein sequence ID" value="KAJ1134775.1"/>
    <property type="molecule type" value="Genomic_DNA"/>
</dbReference>
<accession>A0AAV7Q3N0</accession>
<gene>
    <name evidence="2" type="ORF">NDU88_001222</name>
</gene>
<sequence>MIHSLSCDIPSCESTNINSPSDDRKVLTTRVVTALVMTVPEKRATSGRHINRRRPLGWERTPDAVRSPSVARDERRPGSGPPGWTRDLPGRAEPGPRVSPGSRLDRRQRMGRPRRSKSQGGGLGLSGLPERRDWAAPGHGIGGCDRRSPM</sequence>
<dbReference type="Proteomes" id="UP001066276">
    <property type="component" value="Chromosome 6"/>
</dbReference>
<evidence type="ECO:0000256" key="1">
    <source>
        <dbReference type="SAM" id="MobiDB-lite"/>
    </source>
</evidence>